<evidence type="ECO:0000313" key="3">
    <source>
        <dbReference type="Proteomes" id="UP000324767"/>
    </source>
</evidence>
<comment type="caution">
    <text evidence="2">The sequence shown here is derived from an EMBL/GenBank/DDBJ whole genome shotgun (WGS) entry which is preliminary data.</text>
</comment>
<feature type="region of interest" description="Disordered" evidence="1">
    <location>
        <begin position="60"/>
        <end position="91"/>
    </location>
</feature>
<dbReference type="Proteomes" id="UP000324767">
    <property type="component" value="Unassembled WGS sequence"/>
</dbReference>
<accession>A0A5M8PBF8</accession>
<evidence type="ECO:0000256" key="1">
    <source>
        <dbReference type="SAM" id="MobiDB-lite"/>
    </source>
</evidence>
<proteinExistence type="predicted"/>
<gene>
    <name evidence="2" type="ORF">FRX48_09820</name>
</gene>
<dbReference type="EMBL" id="VXIT01000032">
    <property type="protein sequence ID" value="KAA6406393.1"/>
    <property type="molecule type" value="Genomic_DNA"/>
</dbReference>
<protein>
    <submittedName>
        <fullName evidence="2">Uncharacterized protein</fullName>
    </submittedName>
</protein>
<feature type="compositionally biased region" description="Polar residues" evidence="1">
    <location>
        <begin position="74"/>
        <end position="89"/>
    </location>
</feature>
<sequence>MAKWIAVRFASQITLTTNSIGTTASNMHCWGSSHNIHIWDNSQQPLQLGQQKWKPMEACGSLNKQQHHRHQQQSRATAASPTNNLQQHSAAAAPSVVTCKISKEQQQRPQQQKQCATTAFSRSPCSTTLIKLREHSRAATFSHTQQLAAEY</sequence>
<organism evidence="2 3">
    <name type="scientific">Lasallia pustulata</name>
    <dbReference type="NCBI Taxonomy" id="136370"/>
    <lineage>
        <taxon>Eukaryota</taxon>
        <taxon>Fungi</taxon>
        <taxon>Dikarya</taxon>
        <taxon>Ascomycota</taxon>
        <taxon>Pezizomycotina</taxon>
        <taxon>Lecanoromycetes</taxon>
        <taxon>OSLEUM clade</taxon>
        <taxon>Umbilicariomycetidae</taxon>
        <taxon>Umbilicariales</taxon>
        <taxon>Umbilicariaceae</taxon>
        <taxon>Lasallia</taxon>
    </lineage>
</organism>
<name>A0A5M8PBF8_9LECA</name>
<reference evidence="2 3" key="1">
    <citation type="submission" date="2019-09" db="EMBL/GenBank/DDBJ databases">
        <title>The hologenome of the rock-dwelling lichen Lasallia pustulata.</title>
        <authorList>
            <person name="Greshake Tzovaras B."/>
            <person name="Segers F."/>
            <person name="Bicker A."/>
            <person name="Dal Grande F."/>
            <person name="Otte J."/>
            <person name="Hankeln T."/>
            <person name="Schmitt I."/>
            <person name="Ebersberger I."/>
        </authorList>
    </citation>
    <scope>NUCLEOTIDE SEQUENCE [LARGE SCALE GENOMIC DNA]</scope>
    <source>
        <strain evidence="2">A1-1</strain>
    </source>
</reference>
<dbReference type="AlphaFoldDB" id="A0A5M8PBF8"/>
<evidence type="ECO:0000313" key="2">
    <source>
        <dbReference type="EMBL" id="KAA6406393.1"/>
    </source>
</evidence>